<gene>
    <name evidence="1" type="ORF">CLUMA_CG004172</name>
</gene>
<proteinExistence type="predicted"/>
<dbReference type="Proteomes" id="UP000183832">
    <property type="component" value="Unassembled WGS sequence"/>
</dbReference>
<name>A0A1J1HVG7_9DIPT</name>
<evidence type="ECO:0000313" key="1">
    <source>
        <dbReference type="EMBL" id="CRK90486.1"/>
    </source>
</evidence>
<keyword evidence="2" id="KW-1185">Reference proteome</keyword>
<dbReference type="AlphaFoldDB" id="A0A1J1HVG7"/>
<dbReference type="EMBL" id="CVRI01000019">
    <property type="protein sequence ID" value="CRK90486.1"/>
    <property type="molecule type" value="Genomic_DNA"/>
</dbReference>
<sequence>MKLFSERKSYRVSKACKRSDVKVSSELANDFVQQSDAANIDDTSTLGFLKSKLVAFFSERKFYRVSQTPRRSDLTVSSEVANDFVRQSDAENIDDSSTFGFLKSKFVALFGERKSCRVSQTHKRSNSTVSSEVANNFVRQSDAVIIDDSSALSSPKSTRKHSGSTVCSELANDFVQQRDTANIDDSSTLGPLKSTIPMNDFKSGMNIFVKDSKNLKIGDHNTYIYNNYFSKVKYNLEINVQAKIDKVYFYIRR</sequence>
<evidence type="ECO:0000313" key="2">
    <source>
        <dbReference type="Proteomes" id="UP000183832"/>
    </source>
</evidence>
<organism evidence="1 2">
    <name type="scientific">Clunio marinus</name>
    <dbReference type="NCBI Taxonomy" id="568069"/>
    <lineage>
        <taxon>Eukaryota</taxon>
        <taxon>Metazoa</taxon>
        <taxon>Ecdysozoa</taxon>
        <taxon>Arthropoda</taxon>
        <taxon>Hexapoda</taxon>
        <taxon>Insecta</taxon>
        <taxon>Pterygota</taxon>
        <taxon>Neoptera</taxon>
        <taxon>Endopterygota</taxon>
        <taxon>Diptera</taxon>
        <taxon>Nematocera</taxon>
        <taxon>Chironomoidea</taxon>
        <taxon>Chironomidae</taxon>
        <taxon>Clunio</taxon>
    </lineage>
</organism>
<reference evidence="1 2" key="1">
    <citation type="submission" date="2015-04" db="EMBL/GenBank/DDBJ databases">
        <authorList>
            <person name="Syromyatnikov M.Y."/>
            <person name="Popov V.N."/>
        </authorList>
    </citation>
    <scope>NUCLEOTIDE SEQUENCE [LARGE SCALE GENOMIC DNA]</scope>
</reference>
<accession>A0A1J1HVG7</accession>
<protein>
    <submittedName>
        <fullName evidence="1">CLUMA_CG004172, isoform A</fullName>
    </submittedName>
</protein>